<keyword evidence="2" id="KW-1185">Reference proteome</keyword>
<proteinExistence type="predicted"/>
<reference evidence="1" key="1">
    <citation type="submission" date="2022-08" db="EMBL/GenBank/DDBJ databases">
        <title>Genome sequencing of Pelomonas sp. UHG3.</title>
        <authorList>
            <person name="So Y."/>
        </authorList>
    </citation>
    <scope>NUCLEOTIDE SEQUENCE</scope>
    <source>
        <strain evidence="1">UHG3</strain>
    </source>
</reference>
<evidence type="ECO:0000313" key="1">
    <source>
        <dbReference type="EMBL" id="MCY4743713.1"/>
    </source>
</evidence>
<sequence length="295" mass="32604">MPHRRCWLLGLGGLLLGAAVPARAQALTITLRAPDSPTDLRNAYVRDAVQLALDKTLATDGPYRLQLSRQMNKRRALLEAAQQAAPNFLIATGPEAGRAAGLVPVLFPIHLGVNRYRVCFVHAARQARVREADTLAEVARLRHVQGRGWADVDILRANGFTVEEVNTYEALFQMVALGRADLFCRSVLEVGQEWQARAGLRGLALDDGLMLVYDLPQYLYTHPGNQAVIERLSRGLRLAHADGSLQALLRQHLQPSLALLNLGQRRQLALTLPSPSVAEMDDRPFQLDLLRPVSR</sequence>
<evidence type="ECO:0000313" key="2">
    <source>
        <dbReference type="Proteomes" id="UP001076464"/>
    </source>
</evidence>
<accession>A0ACC6C5L0</accession>
<dbReference type="EMBL" id="JAPPUY010000001">
    <property type="protein sequence ID" value="MCY4743713.1"/>
    <property type="molecule type" value="Genomic_DNA"/>
</dbReference>
<gene>
    <name evidence="1" type="ORF">NYO99_01855</name>
</gene>
<comment type="caution">
    <text evidence="1">The sequence shown here is derived from an EMBL/GenBank/DDBJ whole genome shotgun (WGS) entry which is preliminary data.</text>
</comment>
<protein>
    <submittedName>
        <fullName evidence="1">Uncharacterized protein</fullName>
    </submittedName>
</protein>
<name>A0ACC6C5L0_9BURK</name>
<dbReference type="Proteomes" id="UP001076464">
    <property type="component" value="Unassembled WGS sequence"/>
</dbReference>
<organism evidence="1 2">
    <name type="scientific">Roseateles hydrophilus</name>
    <dbReference type="NCBI Taxonomy" id="2975054"/>
    <lineage>
        <taxon>Bacteria</taxon>
        <taxon>Pseudomonadati</taxon>
        <taxon>Pseudomonadota</taxon>
        <taxon>Betaproteobacteria</taxon>
        <taxon>Burkholderiales</taxon>
        <taxon>Sphaerotilaceae</taxon>
        <taxon>Roseateles</taxon>
    </lineage>
</organism>